<comment type="caution">
    <text evidence="1">The sequence shown here is derived from an EMBL/GenBank/DDBJ whole genome shotgun (WGS) entry which is preliminary data.</text>
</comment>
<accession>A0A151NM65</accession>
<dbReference type="Proteomes" id="UP000050525">
    <property type="component" value="Unassembled WGS sequence"/>
</dbReference>
<dbReference type="EMBL" id="AKHW03002566">
    <property type="protein sequence ID" value="KYO37907.1"/>
    <property type="molecule type" value="Genomic_DNA"/>
</dbReference>
<gene>
    <name evidence="1" type="ORF">Y1Q_0010344</name>
</gene>
<name>A0A151NM65_ALLMI</name>
<keyword evidence="2" id="KW-1185">Reference proteome</keyword>
<sequence length="76" mass="8737">MQQSTSDKTLCNEIPSKARNEVCGTFASCFYCCNSSEPQAWPRIRLYKVLYKPSILSKSINSLYPIKLVIIHQTHR</sequence>
<dbReference type="AlphaFoldDB" id="A0A151NM65"/>
<evidence type="ECO:0000313" key="2">
    <source>
        <dbReference type="Proteomes" id="UP000050525"/>
    </source>
</evidence>
<organism evidence="1 2">
    <name type="scientific">Alligator mississippiensis</name>
    <name type="common">American alligator</name>
    <dbReference type="NCBI Taxonomy" id="8496"/>
    <lineage>
        <taxon>Eukaryota</taxon>
        <taxon>Metazoa</taxon>
        <taxon>Chordata</taxon>
        <taxon>Craniata</taxon>
        <taxon>Vertebrata</taxon>
        <taxon>Euteleostomi</taxon>
        <taxon>Archelosauria</taxon>
        <taxon>Archosauria</taxon>
        <taxon>Crocodylia</taxon>
        <taxon>Alligatoridae</taxon>
        <taxon>Alligatorinae</taxon>
        <taxon>Alligator</taxon>
    </lineage>
</organism>
<proteinExistence type="predicted"/>
<evidence type="ECO:0000313" key="1">
    <source>
        <dbReference type="EMBL" id="KYO37907.1"/>
    </source>
</evidence>
<protein>
    <submittedName>
        <fullName evidence="1">Uncharacterized protein</fullName>
    </submittedName>
</protein>
<reference evidence="1 2" key="1">
    <citation type="journal article" date="2012" name="Genome Biol.">
        <title>Sequencing three crocodilian genomes to illuminate the evolution of archosaurs and amniotes.</title>
        <authorList>
            <person name="St John J.A."/>
            <person name="Braun E.L."/>
            <person name="Isberg S.R."/>
            <person name="Miles L.G."/>
            <person name="Chong A.Y."/>
            <person name="Gongora J."/>
            <person name="Dalzell P."/>
            <person name="Moran C."/>
            <person name="Bed'hom B."/>
            <person name="Abzhanov A."/>
            <person name="Burgess S.C."/>
            <person name="Cooksey A.M."/>
            <person name="Castoe T.A."/>
            <person name="Crawford N.G."/>
            <person name="Densmore L.D."/>
            <person name="Drew J.C."/>
            <person name="Edwards S.V."/>
            <person name="Faircloth B.C."/>
            <person name="Fujita M.K."/>
            <person name="Greenwold M.J."/>
            <person name="Hoffmann F.G."/>
            <person name="Howard J.M."/>
            <person name="Iguchi T."/>
            <person name="Janes D.E."/>
            <person name="Khan S.Y."/>
            <person name="Kohno S."/>
            <person name="de Koning A.J."/>
            <person name="Lance S.L."/>
            <person name="McCarthy F.M."/>
            <person name="McCormack J.E."/>
            <person name="Merchant M.E."/>
            <person name="Peterson D.G."/>
            <person name="Pollock D.D."/>
            <person name="Pourmand N."/>
            <person name="Raney B.J."/>
            <person name="Roessler K.A."/>
            <person name="Sanford J.R."/>
            <person name="Sawyer R.H."/>
            <person name="Schmidt C.J."/>
            <person name="Triplett E.W."/>
            <person name="Tuberville T.D."/>
            <person name="Venegas-Anaya M."/>
            <person name="Howard J.T."/>
            <person name="Jarvis E.D."/>
            <person name="Guillette L.J.Jr."/>
            <person name="Glenn T.C."/>
            <person name="Green R.E."/>
            <person name="Ray D.A."/>
        </authorList>
    </citation>
    <scope>NUCLEOTIDE SEQUENCE [LARGE SCALE GENOMIC DNA]</scope>
    <source>
        <strain evidence="1">KSC_2009_1</strain>
    </source>
</reference>